<evidence type="ECO:0000313" key="1">
    <source>
        <dbReference type="EMBL" id="KAJ8684234.1"/>
    </source>
</evidence>
<sequence length="389" mass="43174">MGDFNKSVNNELEFRSGRQRVKTCLRTARLGAKIGPQNMISISRIAGGRICIYLATEEAANTLIKVHKSVNINDYTLPIRPLNAKTKRILISNVHTSVPNSAIEEIFASYNVPLKSHITRLRTGLQDIGYTHLLSHRRQVYIDAQDTDKLPESCKLEHEGVTYWLYISAEKLTCFLCKEEGHRIKNCQNVAPHGRDTAPTLSEPASNEVQDPSQESSSSEAAEDGFETVTYRSNKKRLPSGSVSTNKIESPETLKKVAVPDEIVEKKGRSTTHPPKKQKTDSSYSQEEIWTMVQPIEKKYTEDTTTGEIELQELVSFLTETHGKVDTLSNAANLSKDFPAIISGLEMIYPHLDTTLNQRATRIVKKLGKEGGASAPADIPLPPSSSEEA</sequence>
<keyword evidence="2" id="KW-1185">Reference proteome</keyword>
<evidence type="ECO:0000313" key="2">
    <source>
        <dbReference type="Proteomes" id="UP001239111"/>
    </source>
</evidence>
<protein>
    <submittedName>
        <fullName evidence="1">Uncharacterized protein</fullName>
    </submittedName>
</protein>
<proteinExistence type="predicted"/>
<name>A0ACC2PKZ7_9HYME</name>
<accession>A0ACC2PKZ7</accession>
<reference evidence="1" key="1">
    <citation type="submission" date="2023-04" db="EMBL/GenBank/DDBJ databases">
        <title>A chromosome-level genome assembly of the parasitoid wasp Eretmocerus hayati.</title>
        <authorList>
            <person name="Zhong Y."/>
            <person name="Liu S."/>
            <person name="Liu Y."/>
        </authorList>
    </citation>
    <scope>NUCLEOTIDE SEQUENCE</scope>
    <source>
        <strain evidence="1">ZJU_SS_LIU_2023</strain>
    </source>
</reference>
<dbReference type="EMBL" id="CM056741">
    <property type="protein sequence ID" value="KAJ8684234.1"/>
    <property type="molecule type" value="Genomic_DNA"/>
</dbReference>
<organism evidence="1 2">
    <name type="scientific">Eretmocerus hayati</name>
    <dbReference type="NCBI Taxonomy" id="131215"/>
    <lineage>
        <taxon>Eukaryota</taxon>
        <taxon>Metazoa</taxon>
        <taxon>Ecdysozoa</taxon>
        <taxon>Arthropoda</taxon>
        <taxon>Hexapoda</taxon>
        <taxon>Insecta</taxon>
        <taxon>Pterygota</taxon>
        <taxon>Neoptera</taxon>
        <taxon>Endopterygota</taxon>
        <taxon>Hymenoptera</taxon>
        <taxon>Apocrita</taxon>
        <taxon>Proctotrupomorpha</taxon>
        <taxon>Chalcidoidea</taxon>
        <taxon>Aphelinidae</taxon>
        <taxon>Aphelininae</taxon>
        <taxon>Eretmocerus</taxon>
    </lineage>
</organism>
<gene>
    <name evidence="1" type="ORF">QAD02_020026</name>
</gene>
<dbReference type="Proteomes" id="UP001239111">
    <property type="component" value="Chromosome 1"/>
</dbReference>
<comment type="caution">
    <text evidence="1">The sequence shown here is derived from an EMBL/GenBank/DDBJ whole genome shotgun (WGS) entry which is preliminary data.</text>
</comment>